<keyword evidence="14" id="KW-1185">Reference proteome</keyword>
<evidence type="ECO:0000313" key="13">
    <source>
        <dbReference type="EMBL" id="EFI93043.1"/>
    </source>
</evidence>
<keyword evidence="8" id="KW-0862">Zinc</keyword>
<feature type="domain" description="RING-type" evidence="11">
    <location>
        <begin position="180"/>
        <end position="224"/>
    </location>
</feature>
<dbReference type="EC" id="2.3.2.31" evidence="2"/>
<dbReference type="Proteomes" id="UP000007431">
    <property type="component" value="Unassembled WGS sequence"/>
</dbReference>
<dbReference type="STRING" id="578458.D8QF03"/>
<keyword evidence="6 9" id="KW-0863">Zinc-finger</keyword>
<keyword evidence="7" id="KW-0833">Ubl conjugation pathway</keyword>
<dbReference type="CDD" id="cd20335">
    <property type="entry name" value="BRcat_RBR"/>
    <property type="match status" value="1"/>
</dbReference>
<evidence type="ECO:0000256" key="10">
    <source>
        <dbReference type="SAM" id="MobiDB-lite"/>
    </source>
</evidence>
<evidence type="ECO:0000256" key="6">
    <source>
        <dbReference type="ARBA" id="ARBA00022771"/>
    </source>
</evidence>
<evidence type="ECO:0000256" key="2">
    <source>
        <dbReference type="ARBA" id="ARBA00012251"/>
    </source>
</evidence>
<organism evidence="14">
    <name type="scientific">Schizophyllum commune (strain H4-8 / FGSC 9210)</name>
    <name type="common">Split gill fungus</name>
    <dbReference type="NCBI Taxonomy" id="578458"/>
    <lineage>
        <taxon>Eukaryota</taxon>
        <taxon>Fungi</taxon>
        <taxon>Dikarya</taxon>
        <taxon>Basidiomycota</taxon>
        <taxon>Agaricomycotina</taxon>
        <taxon>Agaricomycetes</taxon>
        <taxon>Agaricomycetidae</taxon>
        <taxon>Agaricales</taxon>
        <taxon>Schizophyllaceae</taxon>
        <taxon>Schizophyllum</taxon>
    </lineage>
</organism>
<keyword evidence="4" id="KW-0479">Metal-binding</keyword>
<dbReference type="AlphaFoldDB" id="D8QF03"/>
<dbReference type="CDD" id="cd22584">
    <property type="entry name" value="Rcat_RBR_unk"/>
    <property type="match status" value="1"/>
</dbReference>
<dbReference type="HOGENOM" id="CLU_022048_7_7_1"/>
<gene>
    <name evidence="13" type="ORF">SCHCODRAFT_60527</name>
</gene>
<dbReference type="SUPFAM" id="SSF57850">
    <property type="entry name" value="RING/U-box"/>
    <property type="match status" value="2"/>
</dbReference>
<evidence type="ECO:0000256" key="1">
    <source>
        <dbReference type="ARBA" id="ARBA00001798"/>
    </source>
</evidence>
<evidence type="ECO:0000256" key="4">
    <source>
        <dbReference type="ARBA" id="ARBA00022723"/>
    </source>
</evidence>
<dbReference type="Pfam" id="PF13639">
    <property type="entry name" value="zf-RING_2"/>
    <property type="match status" value="1"/>
</dbReference>
<keyword evidence="3" id="KW-0808">Transferase</keyword>
<dbReference type="PANTHER" id="PTHR11685">
    <property type="entry name" value="RBR FAMILY RING FINGER AND IBR DOMAIN-CONTAINING"/>
    <property type="match status" value="1"/>
</dbReference>
<dbReference type="InterPro" id="IPR031127">
    <property type="entry name" value="E3_UB_ligase_RBR"/>
</dbReference>
<evidence type="ECO:0000256" key="5">
    <source>
        <dbReference type="ARBA" id="ARBA00022737"/>
    </source>
</evidence>
<dbReference type="Gene3D" id="3.30.40.10">
    <property type="entry name" value="Zinc/RING finger domain, C3HC4 (zinc finger)"/>
    <property type="match status" value="1"/>
</dbReference>
<dbReference type="EMBL" id="GL377311">
    <property type="protein sequence ID" value="EFI93043.1"/>
    <property type="molecule type" value="Genomic_DNA"/>
</dbReference>
<sequence>MAANPDLDRVTARLVAELALEDLAAIEGRRKGKAREDVPPTDEDVAMAEQLLIYEAMLQAMDDFRFAESLDDALEADARVLAAEQAAMDDRRFAEALANGQDLPRRSRAQELAEQGCVGLEPVMTTVNMSLQRTIDFRDNAESTGATSPATPSTSNLGGKTESVQVHLPRTRRRTDHPSCIVCMDDIATQQRVQGPCGHFYCRHCIRQLVATALQDESLWPLRCDNRPLPVRAIRALLDTATQRTFDAKSAELSTPATRRLYCPNATCSHFLGAADPDSPRADVRCPRCNTLACSSCKESAHPGAACGENQAAEAVRALARASGWQTCPECKNIVELSQGCFHMTCRCRAQFCYLCAARWKNCTCRQWDEDRLLDTARLRVENELGAGARQAAPNIFRERVAQRVERLRYNHDCGADGHRWRKQYGGGRCESCHHHLALYLLFCRDCAMAACVRCARNRL</sequence>
<dbReference type="SMART" id="SM00184">
    <property type="entry name" value="RING"/>
    <property type="match status" value="1"/>
</dbReference>
<dbReference type="GO" id="GO:0016567">
    <property type="term" value="P:protein ubiquitination"/>
    <property type="evidence" value="ECO:0007669"/>
    <property type="project" value="InterPro"/>
</dbReference>
<feature type="region of interest" description="Disordered" evidence="10">
    <location>
        <begin position="140"/>
        <end position="171"/>
    </location>
</feature>
<comment type="catalytic activity">
    <reaction evidence="1">
        <text>[E2 ubiquitin-conjugating enzyme]-S-ubiquitinyl-L-cysteine + [acceptor protein]-L-lysine = [E2 ubiquitin-conjugating enzyme]-L-cysteine + [acceptor protein]-N(6)-ubiquitinyl-L-lysine.</text>
        <dbReference type="EC" id="2.3.2.31"/>
    </reaction>
</comment>
<dbReference type="GO" id="GO:0061630">
    <property type="term" value="F:ubiquitin protein ligase activity"/>
    <property type="evidence" value="ECO:0007669"/>
    <property type="project" value="UniProtKB-EC"/>
</dbReference>
<dbReference type="InterPro" id="IPR044066">
    <property type="entry name" value="TRIAD_supradom"/>
</dbReference>
<dbReference type="InterPro" id="IPR017907">
    <property type="entry name" value="Znf_RING_CS"/>
</dbReference>
<dbReference type="PROSITE" id="PS50089">
    <property type="entry name" value="ZF_RING_2"/>
    <property type="match status" value="1"/>
</dbReference>
<dbReference type="OMA" id="RLYCAEP"/>
<dbReference type="InterPro" id="IPR013083">
    <property type="entry name" value="Znf_RING/FYVE/PHD"/>
</dbReference>
<evidence type="ECO:0000256" key="3">
    <source>
        <dbReference type="ARBA" id="ARBA00022679"/>
    </source>
</evidence>
<dbReference type="InParanoid" id="D8QF03"/>
<protein>
    <recommendedName>
        <fullName evidence="2">RBR-type E3 ubiquitin transferase</fullName>
        <ecNumber evidence="2">2.3.2.31</ecNumber>
    </recommendedName>
</protein>
<evidence type="ECO:0000256" key="9">
    <source>
        <dbReference type="PROSITE-ProRule" id="PRU00175"/>
    </source>
</evidence>
<reference evidence="13 14" key="1">
    <citation type="journal article" date="2010" name="Nat. Biotechnol.">
        <title>Genome sequence of the model mushroom Schizophyllum commune.</title>
        <authorList>
            <person name="Ohm R.A."/>
            <person name="de Jong J.F."/>
            <person name="Lugones L.G."/>
            <person name="Aerts A."/>
            <person name="Kothe E."/>
            <person name="Stajich J.E."/>
            <person name="de Vries R.P."/>
            <person name="Record E."/>
            <person name="Levasseur A."/>
            <person name="Baker S.E."/>
            <person name="Bartholomew K.A."/>
            <person name="Coutinho P.M."/>
            <person name="Erdmann S."/>
            <person name="Fowler T.J."/>
            <person name="Gathman A.C."/>
            <person name="Lombard V."/>
            <person name="Henrissat B."/>
            <person name="Knabe N."/>
            <person name="Kuees U."/>
            <person name="Lilly W.W."/>
            <person name="Lindquist E."/>
            <person name="Lucas S."/>
            <person name="Magnuson J.K."/>
            <person name="Piumi F."/>
            <person name="Raudaskoski M."/>
            <person name="Salamov A."/>
            <person name="Schmutz J."/>
            <person name="Schwarze F.W.M.R."/>
            <person name="vanKuyk P.A."/>
            <person name="Horton J.S."/>
            <person name="Grigoriev I.V."/>
            <person name="Woesten H.A.B."/>
        </authorList>
    </citation>
    <scope>NUCLEOTIDE SEQUENCE [LARGE SCALE GENOMIC DNA]</scope>
    <source>
        <strain evidence="14">H4-8 / FGSC 9210</strain>
    </source>
</reference>
<name>D8QF03_SCHCM</name>
<evidence type="ECO:0000259" key="11">
    <source>
        <dbReference type="PROSITE" id="PS50089"/>
    </source>
</evidence>
<dbReference type="Gene3D" id="1.20.120.1750">
    <property type="match status" value="1"/>
</dbReference>
<dbReference type="InterPro" id="IPR001841">
    <property type="entry name" value="Znf_RING"/>
</dbReference>
<evidence type="ECO:0000256" key="7">
    <source>
        <dbReference type="ARBA" id="ARBA00022786"/>
    </source>
</evidence>
<dbReference type="PROSITE" id="PS51873">
    <property type="entry name" value="TRIAD"/>
    <property type="match status" value="1"/>
</dbReference>
<dbReference type="eggNOG" id="KOG1812">
    <property type="taxonomic scope" value="Eukaryota"/>
</dbReference>
<accession>D8QF03</accession>
<dbReference type="GO" id="GO:0008270">
    <property type="term" value="F:zinc ion binding"/>
    <property type="evidence" value="ECO:0007669"/>
    <property type="project" value="UniProtKB-KW"/>
</dbReference>
<feature type="compositionally biased region" description="Low complexity" evidence="10">
    <location>
        <begin position="143"/>
        <end position="155"/>
    </location>
</feature>
<dbReference type="SMART" id="SM00647">
    <property type="entry name" value="IBR"/>
    <property type="match status" value="2"/>
</dbReference>
<dbReference type="InterPro" id="IPR002867">
    <property type="entry name" value="IBR_dom"/>
</dbReference>
<dbReference type="PROSITE" id="PS00518">
    <property type="entry name" value="ZF_RING_1"/>
    <property type="match status" value="1"/>
</dbReference>
<evidence type="ECO:0000313" key="14">
    <source>
        <dbReference type="Proteomes" id="UP000007431"/>
    </source>
</evidence>
<keyword evidence="5" id="KW-0677">Repeat</keyword>
<evidence type="ECO:0000259" key="12">
    <source>
        <dbReference type="PROSITE" id="PS51873"/>
    </source>
</evidence>
<evidence type="ECO:0000256" key="8">
    <source>
        <dbReference type="ARBA" id="ARBA00022833"/>
    </source>
</evidence>
<dbReference type="VEuPathDB" id="FungiDB:SCHCODRAFT_02638106"/>
<proteinExistence type="predicted"/>
<feature type="domain" description="RING-type" evidence="12">
    <location>
        <begin position="176"/>
        <end position="369"/>
    </location>
</feature>
<dbReference type="Pfam" id="PF01485">
    <property type="entry name" value="IBR"/>
    <property type="match status" value="2"/>
</dbReference>